<dbReference type="Proteomes" id="UP001642260">
    <property type="component" value="Unassembled WGS sequence"/>
</dbReference>
<keyword evidence="3" id="KW-1185">Reference proteome</keyword>
<accession>A0ABC8M4A6</accession>
<feature type="region of interest" description="Disordered" evidence="1">
    <location>
        <begin position="50"/>
        <end position="138"/>
    </location>
</feature>
<feature type="compositionally biased region" description="Basic and acidic residues" evidence="1">
    <location>
        <begin position="70"/>
        <end position="80"/>
    </location>
</feature>
<proteinExistence type="predicted"/>
<evidence type="ECO:0000313" key="3">
    <source>
        <dbReference type="Proteomes" id="UP001642260"/>
    </source>
</evidence>
<protein>
    <submittedName>
        <fullName evidence="2">Uncharacterized protein</fullName>
    </submittedName>
</protein>
<gene>
    <name evidence="2" type="ORF">ERUC_LOCUS42893</name>
</gene>
<organism evidence="2 3">
    <name type="scientific">Eruca vesicaria subsp. sativa</name>
    <name type="common">Garden rocket</name>
    <name type="synonym">Eruca sativa</name>
    <dbReference type="NCBI Taxonomy" id="29727"/>
    <lineage>
        <taxon>Eukaryota</taxon>
        <taxon>Viridiplantae</taxon>
        <taxon>Streptophyta</taxon>
        <taxon>Embryophyta</taxon>
        <taxon>Tracheophyta</taxon>
        <taxon>Spermatophyta</taxon>
        <taxon>Magnoliopsida</taxon>
        <taxon>eudicotyledons</taxon>
        <taxon>Gunneridae</taxon>
        <taxon>Pentapetalae</taxon>
        <taxon>rosids</taxon>
        <taxon>malvids</taxon>
        <taxon>Brassicales</taxon>
        <taxon>Brassicaceae</taxon>
        <taxon>Brassiceae</taxon>
        <taxon>Eruca</taxon>
    </lineage>
</organism>
<comment type="caution">
    <text evidence="2">The sequence shown here is derived from an EMBL/GenBank/DDBJ whole genome shotgun (WGS) entry which is preliminary data.</text>
</comment>
<name>A0ABC8M4A6_ERUVS</name>
<dbReference type="EMBL" id="CAKOAT010896264">
    <property type="protein sequence ID" value="CAH8390410.1"/>
    <property type="molecule type" value="Genomic_DNA"/>
</dbReference>
<feature type="compositionally biased region" description="Basic residues" evidence="1">
    <location>
        <begin position="128"/>
        <end position="138"/>
    </location>
</feature>
<dbReference type="AlphaFoldDB" id="A0ABC8M4A6"/>
<evidence type="ECO:0000256" key="1">
    <source>
        <dbReference type="SAM" id="MobiDB-lite"/>
    </source>
</evidence>
<reference evidence="2 3" key="1">
    <citation type="submission" date="2022-03" db="EMBL/GenBank/DDBJ databases">
        <authorList>
            <person name="Macdonald S."/>
            <person name="Ahmed S."/>
            <person name="Newling K."/>
        </authorList>
    </citation>
    <scope>NUCLEOTIDE SEQUENCE [LARGE SCALE GENOMIC DNA]</scope>
</reference>
<evidence type="ECO:0000313" key="2">
    <source>
        <dbReference type="EMBL" id="CAH8390410.1"/>
    </source>
</evidence>
<sequence length="138" mass="15404">MDDLIPPSDALQIDALNDVEQGNEEGLLPDTEMQETTTGKELMLMEEYNLLGEEHEDQEQADQLHGVNQEAEKKNEKDYAVEDSAQKALTRSVARSLFTSSQVSQERRASPRLNENHSSNVVGTTRGRGGRKRTTTCL</sequence>
<feature type="region of interest" description="Disordered" evidence="1">
    <location>
        <begin position="1"/>
        <end position="38"/>
    </location>
</feature>